<comment type="function">
    <text evidence="11">Mediates influx of magnesium ions. Alternates between open and closed states. Activated by low cytoplasmic Mg(2+) levels. Inactive when cytoplasmic Mg(2+) levels are high.</text>
</comment>
<sequence>MIRTLAVTLDGRIVHDSPLERLRDADVKWYWVDFDNPDEQETALLDSFFHFHPLAIEDCMHFLQRPKLDHYDEEHFFVLHTLNQKTLLADEVDLFVGSNFVVSFHLRPLMEMEEVWKKIKAMPSIHKKDHIYVVYLIMDKLVDYYFPSLMRIEDDLLQLETNPDGQLIGDRMNEVYEIRAQLGKLRRTVFPMRDLLYRIIYTEKIQGLKGHIEYFTDIHDHLLKLSEMIESNREMTSDLRDSYMSINANRMNAIMKTLTVITTIFMPLTFIAGIYGMNFEHMPELAWSAGYPLVLAVMLAIGIGMFLWFLRKGWFK</sequence>
<keyword evidence="14" id="KW-1185">Reference proteome</keyword>
<dbReference type="SUPFAM" id="SSF144083">
    <property type="entry name" value="Magnesium transport protein CorA, transmembrane region"/>
    <property type="match status" value="1"/>
</dbReference>
<dbReference type="InterPro" id="IPR002523">
    <property type="entry name" value="MgTranspt_CorA/ZnTranspt_ZntB"/>
</dbReference>
<name>A0A329MR18_9BACL</name>
<evidence type="ECO:0000256" key="5">
    <source>
        <dbReference type="ARBA" id="ARBA00022692"/>
    </source>
</evidence>
<organism evidence="13 14">
    <name type="scientific">Paenibacillus contaminans</name>
    <dbReference type="NCBI Taxonomy" id="450362"/>
    <lineage>
        <taxon>Bacteria</taxon>
        <taxon>Bacillati</taxon>
        <taxon>Bacillota</taxon>
        <taxon>Bacilli</taxon>
        <taxon>Bacillales</taxon>
        <taxon>Paenibacillaceae</taxon>
        <taxon>Paenibacillus</taxon>
    </lineage>
</organism>
<evidence type="ECO:0000256" key="6">
    <source>
        <dbReference type="ARBA" id="ARBA00022842"/>
    </source>
</evidence>
<evidence type="ECO:0000313" key="14">
    <source>
        <dbReference type="Proteomes" id="UP000250369"/>
    </source>
</evidence>
<keyword evidence="9 12" id="KW-0472">Membrane</keyword>
<dbReference type="InterPro" id="IPR004488">
    <property type="entry name" value="Mg/Co-transport_prot_CorA"/>
</dbReference>
<dbReference type="SUPFAM" id="SSF143865">
    <property type="entry name" value="CorA soluble domain-like"/>
    <property type="match status" value="1"/>
</dbReference>
<evidence type="ECO:0000256" key="3">
    <source>
        <dbReference type="ARBA" id="ARBA00022448"/>
    </source>
</evidence>
<gene>
    <name evidence="12 13" type="primary">corA</name>
    <name evidence="13" type="ORF">DQG23_05455</name>
</gene>
<feature type="transmembrane region" description="Helical" evidence="12">
    <location>
        <begin position="253"/>
        <end position="277"/>
    </location>
</feature>
<keyword evidence="4 12" id="KW-1003">Cell membrane</keyword>
<dbReference type="GO" id="GO:0000287">
    <property type="term" value="F:magnesium ion binding"/>
    <property type="evidence" value="ECO:0007669"/>
    <property type="project" value="TreeGrafter"/>
</dbReference>
<protein>
    <recommendedName>
        <fullName evidence="12">Magnesium transport protein CorA</fullName>
    </recommendedName>
</protein>
<dbReference type="InterPro" id="IPR045863">
    <property type="entry name" value="CorA_TM1_TM2"/>
</dbReference>
<evidence type="ECO:0000256" key="8">
    <source>
        <dbReference type="ARBA" id="ARBA00023065"/>
    </source>
</evidence>
<dbReference type="GO" id="GO:0015087">
    <property type="term" value="F:cobalt ion transmembrane transporter activity"/>
    <property type="evidence" value="ECO:0007669"/>
    <property type="project" value="UniProtKB-UniRule"/>
</dbReference>
<dbReference type="AlphaFoldDB" id="A0A329MR18"/>
<dbReference type="InterPro" id="IPR045861">
    <property type="entry name" value="CorA_cytoplasmic_dom"/>
</dbReference>
<evidence type="ECO:0000256" key="1">
    <source>
        <dbReference type="ARBA" id="ARBA00004651"/>
    </source>
</evidence>
<dbReference type="NCBIfam" id="TIGR00383">
    <property type="entry name" value="corA"/>
    <property type="match status" value="1"/>
</dbReference>
<keyword evidence="3 12" id="KW-0813">Transport</keyword>
<evidence type="ECO:0000256" key="7">
    <source>
        <dbReference type="ARBA" id="ARBA00022989"/>
    </source>
</evidence>
<dbReference type="PANTHER" id="PTHR46494">
    <property type="entry name" value="CORA FAMILY METAL ION TRANSPORTER (EUROFUNG)"/>
    <property type="match status" value="1"/>
</dbReference>
<dbReference type="Gene3D" id="3.30.460.20">
    <property type="entry name" value="CorA soluble domain-like"/>
    <property type="match status" value="1"/>
</dbReference>
<dbReference type="Gene3D" id="1.20.58.340">
    <property type="entry name" value="Magnesium transport protein CorA, transmembrane region"/>
    <property type="match status" value="2"/>
</dbReference>
<comment type="caution">
    <text evidence="13">The sequence shown here is derived from an EMBL/GenBank/DDBJ whole genome shotgun (WGS) entry which is preliminary data.</text>
</comment>
<dbReference type="Proteomes" id="UP000250369">
    <property type="component" value="Unassembled WGS sequence"/>
</dbReference>
<dbReference type="EMBL" id="QMFB01000002">
    <property type="protein sequence ID" value="RAV22389.1"/>
    <property type="molecule type" value="Genomic_DNA"/>
</dbReference>
<comment type="subcellular location">
    <subcellularLocation>
        <location evidence="1">Cell membrane</location>
        <topology evidence="1">Multi-pass membrane protein</topology>
    </subcellularLocation>
    <subcellularLocation>
        <location evidence="12">Membrane</location>
        <topology evidence="12">Multi-pass membrane protein</topology>
    </subcellularLocation>
</comment>
<dbReference type="PANTHER" id="PTHR46494:SF1">
    <property type="entry name" value="CORA FAMILY METAL ION TRANSPORTER (EUROFUNG)"/>
    <property type="match status" value="1"/>
</dbReference>
<evidence type="ECO:0000256" key="9">
    <source>
        <dbReference type="ARBA" id="ARBA00023136"/>
    </source>
</evidence>
<evidence type="ECO:0000256" key="12">
    <source>
        <dbReference type="RuleBase" id="RU362010"/>
    </source>
</evidence>
<evidence type="ECO:0000256" key="10">
    <source>
        <dbReference type="ARBA" id="ARBA00034269"/>
    </source>
</evidence>
<evidence type="ECO:0000256" key="2">
    <source>
        <dbReference type="ARBA" id="ARBA00009765"/>
    </source>
</evidence>
<keyword evidence="6 12" id="KW-0460">Magnesium</keyword>
<comment type="similarity">
    <text evidence="2 12">Belongs to the CorA metal ion transporter (MIT) (TC 1.A.35) family.</text>
</comment>
<keyword evidence="7 12" id="KW-1133">Transmembrane helix</keyword>
<dbReference type="GO" id="GO:0005886">
    <property type="term" value="C:plasma membrane"/>
    <property type="evidence" value="ECO:0007669"/>
    <property type="project" value="UniProtKB-SubCell"/>
</dbReference>
<dbReference type="Pfam" id="PF01544">
    <property type="entry name" value="CorA"/>
    <property type="match status" value="1"/>
</dbReference>
<comment type="catalytic activity">
    <reaction evidence="10">
        <text>Mg(2+)(in) = Mg(2+)(out)</text>
        <dbReference type="Rhea" id="RHEA:29827"/>
        <dbReference type="ChEBI" id="CHEBI:18420"/>
    </reaction>
</comment>
<dbReference type="CDD" id="cd12831">
    <property type="entry name" value="TmCorA-like_u2"/>
    <property type="match status" value="1"/>
</dbReference>
<dbReference type="RefSeq" id="WP_113029796.1">
    <property type="nucleotide sequence ID" value="NZ_QMFB01000002.1"/>
</dbReference>
<feature type="transmembrane region" description="Helical" evidence="12">
    <location>
        <begin position="289"/>
        <end position="310"/>
    </location>
</feature>
<dbReference type="FunFam" id="1.20.58.340:FF:000004">
    <property type="entry name" value="Magnesium transport protein CorA"/>
    <property type="match status" value="1"/>
</dbReference>
<proteinExistence type="inferred from homology"/>
<evidence type="ECO:0000256" key="4">
    <source>
        <dbReference type="ARBA" id="ARBA00022475"/>
    </source>
</evidence>
<dbReference type="OrthoDB" id="9803416at2"/>
<evidence type="ECO:0000313" key="13">
    <source>
        <dbReference type="EMBL" id="RAV22389.1"/>
    </source>
</evidence>
<evidence type="ECO:0000256" key="11">
    <source>
        <dbReference type="ARBA" id="ARBA00045497"/>
    </source>
</evidence>
<keyword evidence="5 12" id="KW-0812">Transmembrane</keyword>
<dbReference type="GO" id="GO:0050897">
    <property type="term" value="F:cobalt ion binding"/>
    <property type="evidence" value="ECO:0007669"/>
    <property type="project" value="TreeGrafter"/>
</dbReference>
<dbReference type="GO" id="GO:0015095">
    <property type="term" value="F:magnesium ion transmembrane transporter activity"/>
    <property type="evidence" value="ECO:0007669"/>
    <property type="project" value="UniProtKB-UniRule"/>
</dbReference>
<keyword evidence="8 12" id="KW-0406">Ion transport</keyword>
<reference evidence="13 14" key="1">
    <citation type="journal article" date="2009" name="Int. J. Syst. Evol. Microbiol.">
        <title>Paenibacillus contaminans sp. nov., isolated from a contaminated laboratory plate.</title>
        <authorList>
            <person name="Chou J.H."/>
            <person name="Lee J.H."/>
            <person name="Lin M.C."/>
            <person name="Chang P.S."/>
            <person name="Arun A.B."/>
            <person name="Young C.C."/>
            <person name="Chen W.M."/>
        </authorList>
    </citation>
    <scope>NUCLEOTIDE SEQUENCE [LARGE SCALE GENOMIC DNA]</scope>
    <source>
        <strain evidence="13 14">CKOBP-6</strain>
    </source>
</reference>
<accession>A0A329MR18</accession>